<sequence>MEFEETEHRVQQFERFAATHESVQIFGNFINATSVAQLSRSYRSSLKRIQKLLVRGMPDTRVSTNIRAHFTLPNLDQSTSSIDRRTDTTKRSFKGHLKSPRDNAQYIRVTQIHLPETKLFNS</sequence>
<feature type="region of interest" description="Disordered" evidence="1">
    <location>
        <begin position="77"/>
        <end position="100"/>
    </location>
</feature>
<gene>
    <name evidence="2" type="ORF">K0M31_018180</name>
</gene>
<evidence type="ECO:0000313" key="3">
    <source>
        <dbReference type="Proteomes" id="UP001177670"/>
    </source>
</evidence>
<proteinExistence type="predicted"/>
<evidence type="ECO:0000256" key="1">
    <source>
        <dbReference type="SAM" id="MobiDB-lite"/>
    </source>
</evidence>
<comment type="caution">
    <text evidence="2">The sequence shown here is derived from an EMBL/GenBank/DDBJ whole genome shotgun (WGS) entry which is preliminary data.</text>
</comment>
<dbReference type="Proteomes" id="UP001177670">
    <property type="component" value="Unassembled WGS sequence"/>
</dbReference>
<feature type="non-terminal residue" evidence="2">
    <location>
        <position position="122"/>
    </location>
</feature>
<accession>A0AA40FD76</accession>
<name>A0AA40FD76_9HYME</name>
<dbReference type="EMBL" id="JAHYIQ010000065">
    <property type="protein sequence ID" value="KAK1116685.1"/>
    <property type="molecule type" value="Genomic_DNA"/>
</dbReference>
<dbReference type="AlphaFoldDB" id="A0AA40FD76"/>
<organism evidence="2 3">
    <name type="scientific">Melipona bicolor</name>
    <dbReference type="NCBI Taxonomy" id="60889"/>
    <lineage>
        <taxon>Eukaryota</taxon>
        <taxon>Metazoa</taxon>
        <taxon>Ecdysozoa</taxon>
        <taxon>Arthropoda</taxon>
        <taxon>Hexapoda</taxon>
        <taxon>Insecta</taxon>
        <taxon>Pterygota</taxon>
        <taxon>Neoptera</taxon>
        <taxon>Endopterygota</taxon>
        <taxon>Hymenoptera</taxon>
        <taxon>Apocrita</taxon>
        <taxon>Aculeata</taxon>
        <taxon>Apoidea</taxon>
        <taxon>Anthophila</taxon>
        <taxon>Apidae</taxon>
        <taxon>Melipona</taxon>
    </lineage>
</organism>
<reference evidence="2" key="1">
    <citation type="submission" date="2021-10" db="EMBL/GenBank/DDBJ databases">
        <title>Melipona bicolor Genome sequencing and assembly.</title>
        <authorList>
            <person name="Araujo N.S."/>
            <person name="Arias M.C."/>
        </authorList>
    </citation>
    <scope>NUCLEOTIDE SEQUENCE</scope>
    <source>
        <strain evidence="2">USP_2M_L1-L4_2017</strain>
        <tissue evidence="2">Whole body</tissue>
    </source>
</reference>
<evidence type="ECO:0000313" key="2">
    <source>
        <dbReference type="EMBL" id="KAK1116685.1"/>
    </source>
</evidence>
<keyword evidence="3" id="KW-1185">Reference proteome</keyword>
<protein>
    <submittedName>
        <fullName evidence="2">Uncharacterized protein</fullName>
    </submittedName>
</protein>